<comment type="caution">
    <text evidence="1">The sequence shown here is derived from an EMBL/GenBank/DDBJ whole genome shotgun (WGS) entry which is preliminary data.</text>
</comment>
<proteinExistence type="predicted"/>
<sequence length="178" mass="20654">MVVAGLPEWERDLLFKQIRFKEGKLPFKYLCVPITSGRLSSSDCQLVVDKIMAKIHVWGTKNLSYAGKNVLINSVLIGIFGFWASNFILPKEVTQKVEAAYRDFFWRKSTRKPLVAWQAIEAERLNGRGDPGGKWSQNANGRYTVKSEYLWQLQYSQKEEWSRWVWDRAVMPKHAIIA</sequence>
<gene>
    <name evidence="1" type="ORF">Cgig2_021649</name>
</gene>
<organism evidence="1 2">
    <name type="scientific">Carnegiea gigantea</name>
    <dbReference type="NCBI Taxonomy" id="171969"/>
    <lineage>
        <taxon>Eukaryota</taxon>
        <taxon>Viridiplantae</taxon>
        <taxon>Streptophyta</taxon>
        <taxon>Embryophyta</taxon>
        <taxon>Tracheophyta</taxon>
        <taxon>Spermatophyta</taxon>
        <taxon>Magnoliopsida</taxon>
        <taxon>eudicotyledons</taxon>
        <taxon>Gunneridae</taxon>
        <taxon>Pentapetalae</taxon>
        <taxon>Caryophyllales</taxon>
        <taxon>Cactineae</taxon>
        <taxon>Cactaceae</taxon>
        <taxon>Cactoideae</taxon>
        <taxon>Echinocereeae</taxon>
        <taxon>Carnegiea</taxon>
    </lineage>
</organism>
<dbReference type="EMBL" id="JAKOGI010000213">
    <property type="protein sequence ID" value="KAJ8439637.1"/>
    <property type="molecule type" value="Genomic_DNA"/>
</dbReference>
<evidence type="ECO:0000313" key="1">
    <source>
        <dbReference type="EMBL" id="KAJ8439637.1"/>
    </source>
</evidence>
<dbReference type="OrthoDB" id="1751077at2759"/>
<reference evidence="1" key="1">
    <citation type="submission" date="2022-04" db="EMBL/GenBank/DDBJ databases">
        <title>Carnegiea gigantea Genome sequencing and assembly v2.</title>
        <authorList>
            <person name="Copetti D."/>
            <person name="Sanderson M.J."/>
            <person name="Burquez A."/>
            <person name="Wojciechowski M.F."/>
        </authorList>
    </citation>
    <scope>NUCLEOTIDE SEQUENCE</scope>
    <source>
        <strain evidence="1">SGP5-SGP5p</strain>
        <tissue evidence="1">Aerial part</tissue>
    </source>
</reference>
<protein>
    <recommendedName>
        <fullName evidence="3">Reverse transcriptase</fullName>
    </recommendedName>
</protein>
<dbReference type="PANTHER" id="PTHR33116">
    <property type="entry name" value="REVERSE TRANSCRIPTASE ZINC-BINDING DOMAIN-CONTAINING PROTEIN-RELATED-RELATED"/>
    <property type="match status" value="1"/>
</dbReference>
<accession>A0A9Q1KB55</accession>
<evidence type="ECO:0008006" key="3">
    <source>
        <dbReference type="Google" id="ProtNLM"/>
    </source>
</evidence>
<dbReference type="Proteomes" id="UP001153076">
    <property type="component" value="Unassembled WGS sequence"/>
</dbReference>
<keyword evidence="2" id="KW-1185">Reference proteome</keyword>
<name>A0A9Q1KB55_9CARY</name>
<evidence type="ECO:0000313" key="2">
    <source>
        <dbReference type="Proteomes" id="UP001153076"/>
    </source>
</evidence>
<dbReference type="PANTHER" id="PTHR33116:SF80">
    <property type="entry name" value="REVERSE TRANSCRIPTASE ZINC-BINDING DOMAIN-CONTAINING PROTEIN"/>
    <property type="match status" value="1"/>
</dbReference>
<dbReference type="AlphaFoldDB" id="A0A9Q1KB55"/>